<feature type="coiled-coil region" evidence="1">
    <location>
        <begin position="221"/>
        <end position="265"/>
    </location>
</feature>
<dbReference type="Proteomes" id="UP000092716">
    <property type="component" value="Chromosome 9"/>
</dbReference>
<evidence type="ECO:0000313" key="3">
    <source>
        <dbReference type="EMBL" id="ANQ08178.1"/>
    </source>
</evidence>
<dbReference type="AlphaFoldDB" id="A0A1B1DZJ0"/>
<dbReference type="KEGG" id="pcot:PCOAH_00025490"/>
<gene>
    <name evidence="3" type="ORF">PCOAH_00025490</name>
</gene>
<evidence type="ECO:0000259" key="2">
    <source>
        <dbReference type="Pfam" id="PF12887"/>
    </source>
</evidence>
<proteinExistence type="predicted"/>
<dbReference type="EMBL" id="CP016247">
    <property type="protein sequence ID" value="ANQ08178.1"/>
    <property type="molecule type" value="Genomic_DNA"/>
</dbReference>
<feature type="domain" description="Schizont-infected cell agglutination extracellular alpha" evidence="2">
    <location>
        <begin position="13"/>
        <end position="142"/>
    </location>
</feature>
<accession>A0A1B1DZJ0</accession>
<dbReference type="GeneID" id="30909277"/>
<dbReference type="Pfam" id="PF12887">
    <property type="entry name" value="SICA_alpha"/>
    <property type="match status" value="1"/>
</dbReference>
<keyword evidence="1" id="KW-0175">Coiled coil</keyword>
<organism evidence="3 4">
    <name type="scientific">Plasmodium coatneyi</name>
    <dbReference type="NCBI Taxonomy" id="208452"/>
    <lineage>
        <taxon>Eukaryota</taxon>
        <taxon>Sar</taxon>
        <taxon>Alveolata</taxon>
        <taxon>Apicomplexa</taxon>
        <taxon>Aconoidasida</taxon>
        <taxon>Haemosporida</taxon>
        <taxon>Plasmodiidae</taxon>
        <taxon>Plasmodium</taxon>
    </lineage>
</organism>
<name>A0A1B1DZJ0_9APIC</name>
<dbReference type="RefSeq" id="XP_019914873.1">
    <property type="nucleotide sequence ID" value="XM_020059354.1"/>
</dbReference>
<dbReference type="VEuPathDB" id="PlasmoDB:PCOAH_00025490"/>
<protein>
    <submittedName>
        <fullName evidence="3">SICA-like antigen</fullName>
    </submittedName>
</protein>
<evidence type="ECO:0000313" key="4">
    <source>
        <dbReference type="Proteomes" id="UP000092716"/>
    </source>
</evidence>
<reference evidence="4" key="1">
    <citation type="submission" date="2016-06" db="EMBL/GenBank/DDBJ databases">
        <title>First high quality genome sequence of Plasmodium coatneyi using continuous long reads from single molecule, real-time sequencing.</title>
        <authorList>
            <person name="Chien J.-T."/>
            <person name="Pakala S.B."/>
            <person name="Geraldo J.A."/>
            <person name="Lapp S.A."/>
            <person name="Barnwell J.W."/>
            <person name="Kissinger J.C."/>
            <person name="Galinski M.R."/>
            <person name="Humphrey J.C."/>
        </authorList>
    </citation>
    <scope>NUCLEOTIDE SEQUENCE [LARGE SCALE GENOMIC DNA]</scope>
    <source>
        <strain evidence="4">Hackeri</strain>
    </source>
</reference>
<keyword evidence="4" id="KW-1185">Reference proteome</keyword>
<dbReference type="OrthoDB" id="389513at2759"/>
<dbReference type="InterPro" id="IPR024290">
    <property type="entry name" value="SICA_extracell_a"/>
</dbReference>
<evidence type="ECO:0000256" key="1">
    <source>
        <dbReference type="SAM" id="Coils"/>
    </source>
</evidence>
<sequence length="279" mass="31595">MYNVLDDGQDDQDMCSNLDDKKHSEKELCKILARIFLWMDGLKLDPSKEKVGSFPWVPRKEEDEKPKEKELHSYYRCLIGKVTILNMLGKHCMLKEVSETVKNGREEMRRTNDLGEGNQLCKDVYFGSLKLGNRFMWEEIKKEIDGHERENDHSVGLSLVTKGKSKLHTVRDQVLDTSICPSGEGTLDQTILQNLEIKVIDNEDLSLDEATDPPGKKTSGKDELEDVLDKAEKEVQEGGVDAGIVEVLKEINRIWDEKIQKAQEKMAAKAVPAPTVPGK</sequence>